<dbReference type="EMBL" id="QPFP01000127">
    <property type="protein sequence ID" value="TEB21007.1"/>
    <property type="molecule type" value="Genomic_DNA"/>
</dbReference>
<name>A0A4Y7SGH9_COPMI</name>
<gene>
    <name evidence="2" type="ORF">FA13DRAFT_1717383</name>
</gene>
<accession>A0A4Y7SGH9</accession>
<reference evidence="2 3" key="1">
    <citation type="journal article" date="2019" name="Nat. Ecol. Evol.">
        <title>Megaphylogeny resolves global patterns of mushroom evolution.</title>
        <authorList>
            <person name="Varga T."/>
            <person name="Krizsan K."/>
            <person name="Foldi C."/>
            <person name="Dima B."/>
            <person name="Sanchez-Garcia M."/>
            <person name="Sanchez-Ramirez S."/>
            <person name="Szollosi G.J."/>
            <person name="Szarkandi J.G."/>
            <person name="Papp V."/>
            <person name="Albert L."/>
            <person name="Andreopoulos W."/>
            <person name="Angelini C."/>
            <person name="Antonin V."/>
            <person name="Barry K.W."/>
            <person name="Bougher N.L."/>
            <person name="Buchanan P."/>
            <person name="Buyck B."/>
            <person name="Bense V."/>
            <person name="Catcheside P."/>
            <person name="Chovatia M."/>
            <person name="Cooper J."/>
            <person name="Damon W."/>
            <person name="Desjardin D."/>
            <person name="Finy P."/>
            <person name="Geml J."/>
            <person name="Haridas S."/>
            <person name="Hughes K."/>
            <person name="Justo A."/>
            <person name="Karasinski D."/>
            <person name="Kautmanova I."/>
            <person name="Kiss B."/>
            <person name="Kocsube S."/>
            <person name="Kotiranta H."/>
            <person name="LaButti K.M."/>
            <person name="Lechner B.E."/>
            <person name="Liimatainen K."/>
            <person name="Lipzen A."/>
            <person name="Lukacs Z."/>
            <person name="Mihaltcheva S."/>
            <person name="Morgado L.N."/>
            <person name="Niskanen T."/>
            <person name="Noordeloos M.E."/>
            <person name="Ohm R.A."/>
            <person name="Ortiz-Santana B."/>
            <person name="Ovrebo C."/>
            <person name="Racz N."/>
            <person name="Riley R."/>
            <person name="Savchenko A."/>
            <person name="Shiryaev A."/>
            <person name="Soop K."/>
            <person name="Spirin V."/>
            <person name="Szebenyi C."/>
            <person name="Tomsovsky M."/>
            <person name="Tulloss R.E."/>
            <person name="Uehling J."/>
            <person name="Grigoriev I.V."/>
            <person name="Vagvolgyi C."/>
            <person name="Papp T."/>
            <person name="Martin F.M."/>
            <person name="Miettinen O."/>
            <person name="Hibbett D.S."/>
            <person name="Nagy L.G."/>
        </authorList>
    </citation>
    <scope>NUCLEOTIDE SEQUENCE [LARGE SCALE GENOMIC DNA]</scope>
    <source>
        <strain evidence="2 3">FP101781</strain>
    </source>
</reference>
<comment type="caution">
    <text evidence="2">The sequence shown here is derived from an EMBL/GenBank/DDBJ whole genome shotgun (WGS) entry which is preliminary data.</text>
</comment>
<evidence type="ECO:0000313" key="2">
    <source>
        <dbReference type="EMBL" id="TEB21007.1"/>
    </source>
</evidence>
<dbReference type="AlphaFoldDB" id="A0A4Y7SGH9"/>
<sequence>MPLKGSSFLCLLPYRTRALIDGHSLALHLPRDCIYVPWVHALQAYISNLNSNFAHPWGVYSPADILLDDRSCSLSSPASANIIQYDYGDCKLKSRVLRGLGALTTACLLYDMIVWMEGGKDLQCRVLQHARQDIVVGDWPIFKKLRDLPKLMTDFMRYGAGLASIAGAYANGKVETPPENDEFAQSMASEYSTLSSGKHAVTVVKNILYTAFTIRVMFHERQITIPEDALKASKRTRGESGLLTKDVFDLRRALLAALAISPLTALASQDLCNNSPCAEETILNCKHYGSNKPDAISSLERVMWREILEVSRGTQSAGQAFRNLHNEWADVDWNVTFQGCSGYFTLSPSDLPTSSFSLVDALVMNPIPTDWPIPSPSCVHTWTPPQEPSPPSSPAHSVGTGGAESAAQPRRYPALRAGNRAS</sequence>
<proteinExistence type="predicted"/>
<protein>
    <submittedName>
        <fullName evidence="2">Uncharacterized protein</fullName>
    </submittedName>
</protein>
<dbReference type="STRING" id="71717.A0A4Y7SGH9"/>
<feature type="region of interest" description="Disordered" evidence="1">
    <location>
        <begin position="378"/>
        <end position="422"/>
    </location>
</feature>
<keyword evidence="3" id="KW-1185">Reference proteome</keyword>
<dbReference type="Proteomes" id="UP000298030">
    <property type="component" value="Unassembled WGS sequence"/>
</dbReference>
<evidence type="ECO:0000256" key="1">
    <source>
        <dbReference type="SAM" id="MobiDB-lite"/>
    </source>
</evidence>
<evidence type="ECO:0000313" key="3">
    <source>
        <dbReference type="Proteomes" id="UP000298030"/>
    </source>
</evidence>
<organism evidence="2 3">
    <name type="scientific">Coprinellus micaceus</name>
    <name type="common">Glistening ink-cap mushroom</name>
    <name type="synonym">Coprinus micaceus</name>
    <dbReference type="NCBI Taxonomy" id="71717"/>
    <lineage>
        <taxon>Eukaryota</taxon>
        <taxon>Fungi</taxon>
        <taxon>Dikarya</taxon>
        <taxon>Basidiomycota</taxon>
        <taxon>Agaricomycotina</taxon>
        <taxon>Agaricomycetes</taxon>
        <taxon>Agaricomycetidae</taxon>
        <taxon>Agaricales</taxon>
        <taxon>Agaricineae</taxon>
        <taxon>Psathyrellaceae</taxon>
        <taxon>Coprinellus</taxon>
    </lineage>
</organism>